<evidence type="ECO:0000256" key="7">
    <source>
        <dbReference type="ARBA" id="ARBA00023080"/>
    </source>
</evidence>
<dbReference type="InterPro" id="IPR002637">
    <property type="entry name" value="RdgB/HAM1"/>
</dbReference>
<evidence type="ECO:0000256" key="2">
    <source>
        <dbReference type="ARBA" id="ARBA00011738"/>
    </source>
</evidence>
<dbReference type="PANTHER" id="PTHR11067:SF9">
    <property type="entry name" value="INOSINE TRIPHOSPHATE PYROPHOSPHATASE"/>
    <property type="match status" value="1"/>
</dbReference>
<dbReference type="NCBIfam" id="NF011398">
    <property type="entry name" value="PRK14823.1"/>
    <property type="match status" value="1"/>
</dbReference>
<comment type="similarity">
    <text evidence="1 10 11">Belongs to the HAM1 NTPase family.</text>
</comment>
<keyword evidence="3 10" id="KW-0479">Metal-binding</keyword>
<feature type="binding site" evidence="10">
    <location>
        <begin position="176"/>
        <end position="177"/>
    </location>
    <ligand>
        <name>substrate</name>
    </ligand>
</feature>
<feature type="binding site" evidence="10">
    <location>
        <begin position="7"/>
        <end position="12"/>
    </location>
    <ligand>
        <name>substrate</name>
    </ligand>
</feature>
<dbReference type="PANTHER" id="PTHR11067">
    <property type="entry name" value="INOSINE TRIPHOSPHATE PYROPHOSPHATASE/HAM1 PROTEIN"/>
    <property type="match status" value="1"/>
</dbReference>
<dbReference type="AlphaFoldDB" id="A0A916NI31"/>
<dbReference type="GO" id="GO:0036222">
    <property type="term" value="F:XTP diphosphatase activity"/>
    <property type="evidence" value="ECO:0007669"/>
    <property type="project" value="UniProtKB-UniRule"/>
</dbReference>
<keyword evidence="6 10" id="KW-0460">Magnesium</keyword>
<comment type="catalytic activity">
    <reaction evidence="8 10">
        <text>dITP + H2O = dIMP + diphosphate + H(+)</text>
        <dbReference type="Rhea" id="RHEA:28342"/>
        <dbReference type="ChEBI" id="CHEBI:15377"/>
        <dbReference type="ChEBI" id="CHEBI:15378"/>
        <dbReference type="ChEBI" id="CHEBI:33019"/>
        <dbReference type="ChEBI" id="CHEBI:61194"/>
        <dbReference type="ChEBI" id="CHEBI:61382"/>
        <dbReference type="EC" id="3.6.1.66"/>
    </reaction>
</comment>
<dbReference type="Pfam" id="PF01725">
    <property type="entry name" value="Ham1p_like"/>
    <property type="match status" value="1"/>
</dbReference>
<dbReference type="SUPFAM" id="SSF52972">
    <property type="entry name" value="ITPase-like"/>
    <property type="match status" value="1"/>
</dbReference>
<dbReference type="GO" id="GO:0046872">
    <property type="term" value="F:metal ion binding"/>
    <property type="evidence" value="ECO:0007669"/>
    <property type="project" value="UniProtKB-KW"/>
</dbReference>
<sequence>MNIIFATGNENKVKEIQAMIGDNYDILSLKDVNCLEEIPETANTLIGNAIQKAEYIYKKFGKNCFADDTGLLVESLNGDPGVYSARYAGEQKNSEDNMNLLLQNLSNKTNRKAKFQTAICLIWEGEQHIFTGEVEGEITLEKHGNDGFGYDPIFLPFESKQTFAEMSLSDKNLISHRSRAVKKLADFLISLS</sequence>
<dbReference type="KEGG" id="ptan:CRYO30217_02436"/>
<keyword evidence="5 10" id="KW-0378">Hydrolase</keyword>
<evidence type="ECO:0000256" key="5">
    <source>
        <dbReference type="ARBA" id="ARBA00022801"/>
    </source>
</evidence>
<evidence type="ECO:0000256" key="3">
    <source>
        <dbReference type="ARBA" id="ARBA00022723"/>
    </source>
</evidence>
<dbReference type="RefSeq" id="WP_258542666.1">
    <property type="nucleotide sequence ID" value="NZ_OU015584.1"/>
</dbReference>
<dbReference type="InterPro" id="IPR029001">
    <property type="entry name" value="ITPase-like_fam"/>
</dbReference>
<dbReference type="Proteomes" id="UP000683507">
    <property type="component" value="Chromosome"/>
</dbReference>
<evidence type="ECO:0000256" key="6">
    <source>
        <dbReference type="ARBA" id="ARBA00022842"/>
    </source>
</evidence>
<gene>
    <name evidence="12" type="ORF">CRYO30217_02436</name>
</gene>
<dbReference type="GO" id="GO:0005829">
    <property type="term" value="C:cytosol"/>
    <property type="evidence" value="ECO:0007669"/>
    <property type="project" value="TreeGrafter"/>
</dbReference>
<dbReference type="Gene3D" id="3.90.950.10">
    <property type="match status" value="1"/>
</dbReference>
<evidence type="ECO:0000256" key="9">
    <source>
        <dbReference type="ARBA" id="ARBA00052017"/>
    </source>
</evidence>
<dbReference type="InterPro" id="IPR020922">
    <property type="entry name" value="dITP/XTP_pyrophosphatase"/>
</dbReference>
<reference evidence="12" key="1">
    <citation type="submission" date="2021-04" db="EMBL/GenBank/DDBJ databases">
        <authorList>
            <person name="Rodrigo-Torres L."/>
            <person name="Arahal R. D."/>
            <person name="Lucena T."/>
        </authorList>
    </citation>
    <scope>NUCLEOTIDE SEQUENCE</scope>
    <source>
        <strain evidence="12">AS29M-1</strain>
    </source>
</reference>
<dbReference type="HAMAP" id="MF_01405">
    <property type="entry name" value="Non_canon_purine_NTPase"/>
    <property type="match status" value="1"/>
</dbReference>
<dbReference type="NCBIfam" id="TIGR00042">
    <property type="entry name" value="RdgB/HAM1 family non-canonical purine NTP pyrophosphatase"/>
    <property type="match status" value="1"/>
</dbReference>
<evidence type="ECO:0000256" key="10">
    <source>
        <dbReference type="HAMAP-Rule" id="MF_01405"/>
    </source>
</evidence>
<dbReference type="EMBL" id="OU015584">
    <property type="protein sequence ID" value="CAG5084323.1"/>
    <property type="molecule type" value="Genomic_DNA"/>
</dbReference>
<dbReference type="GO" id="GO:0009117">
    <property type="term" value="P:nucleotide metabolic process"/>
    <property type="evidence" value="ECO:0007669"/>
    <property type="project" value="UniProtKB-KW"/>
</dbReference>
<comment type="function">
    <text evidence="10">Pyrophosphatase that catalyzes the hydrolysis of nucleoside triphosphates to their monophosphate derivatives, with a high preference for the non-canonical purine nucleotides XTP (xanthosine triphosphate), dITP (deoxyinosine triphosphate) and ITP. Seems to function as a house-cleaning enzyme that removes non-canonical purine nucleotides from the nucleotide pool, thus preventing their incorporation into DNA/RNA and avoiding chromosomal lesions.</text>
</comment>
<dbReference type="GO" id="GO:0017111">
    <property type="term" value="F:ribonucleoside triphosphate phosphatase activity"/>
    <property type="evidence" value="ECO:0007669"/>
    <property type="project" value="InterPro"/>
</dbReference>
<comment type="cofactor">
    <cofactor evidence="10">
        <name>Mg(2+)</name>
        <dbReference type="ChEBI" id="CHEBI:18420"/>
    </cofactor>
    <text evidence="10">Binds 1 Mg(2+) ion per subunit.</text>
</comment>
<feature type="binding site" evidence="10">
    <location>
        <position position="171"/>
    </location>
    <ligand>
        <name>substrate</name>
    </ligand>
</feature>
<comment type="caution">
    <text evidence="10">Lacks conserved residue(s) required for the propagation of feature annotation.</text>
</comment>
<comment type="subunit">
    <text evidence="2 10">Homodimer.</text>
</comment>
<evidence type="ECO:0000256" key="4">
    <source>
        <dbReference type="ARBA" id="ARBA00022741"/>
    </source>
</evidence>
<evidence type="ECO:0000256" key="11">
    <source>
        <dbReference type="RuleBase" id="RU003781"/>
    </source>
</evidence>
<feature type="binding site" evidence="10">
    <location>
        <position position="68"/>
    </location>
    <ligand>
        <name>Mg(2+)</name>
        <dbReference type="ChEBI" id="CHEBI:18420"/>
    </ligand>
</feature>
<dbReference type="CDD" id="cd00515">
    <property type="entry name" value="HAM1"/>
    <property type="match status" value="1"/>
</dbReference>
<dbReference type="GO" id="GO:0000166">
    <property type="term" value="F:nucleotide binding"/>
    <property type="evidence" value="ECO:0007669"/>
    <property type="project" value="UniProtKB-KW"/>
</dbReference>
<dbReference type="GO" id="GO:0009146">
    <property type="term" value="P:purine nucleoside triphosphate catabolic process"/>
    <property type="evidence" value="ECO:0007669"/>
    <property type="project" value="UniProtKB-UniRule"/>
</dbReference>
<proteinExistence type="inferred from homology"/>
<feature type="binding site" evidence="10">
    <location>
        <begin position="148"/>
        <end position="151"/>
    </location>
    <ligand>
        <name>substrate</name>
    </ligand>
</feature>
<evidence type="ECO:0000313" key="13">
    <source>
        <dbReference type="Proteomes" id="UP000683507"/>
    </source>
</evidence>
<comment type="catalytic activity">
    <reaction evidence="10">
        <text>ITP + H2O = IMP + diphosphate + H(+)</text>
        <dbReference type="Rhea" id="RHEA:29399"/>
        <dbReference type="ChEBI" id="CHEBI:15377"/>
        <dbReference type="ChEBI" id="CHEBI:15378"/>
        <dbReference type="ChEBI" id="CHEBI:33019"/>
        <dbReference type="ChEBI" id="CHEBI:58053"/>
        <dbReference type="ChEBI" id="CHEBI:61402"/>
        <dbReference type="EC" id="3.6.1.66"/>
    </reaction>
</comment>
<organism evidence="12 13">
    <name type="scientific">Parvicella tangerina</name>
    <dbReference type="NCBI Taxonomy" id="2829795"/>
    <lineage>
        <taxon>Bacteria</taxon>
        <taxon>Pseudomonadati</taxon>
        <taxon>Bacteroidota</taxon>
        <taxon>Flavobacteriia</taxon>
        <taxon>Flavobacteriales</taxon>
        <taxon>Parvicellaceae</taxon>
        <taxon>Parvicella</taxon>
    </lineage>
</organism>
<accession>A0A916NI31</accession>
<keyword evidence="13" id="KW-1185">Reference proteome</keyword>
<dbReference type="FunFam" id="3.90.950.10:FF:000001">
    <property type="entry name" value="dITP/XTP pyrophosphatase"/>
    <property type="match status" value="1"/>
</dbReference>
<feature type="active site" description="Proton acceptor" evidence="10">
    <location>
        <position position="68"/>
    </location>
</feature>
<name>A0A916NI31_9FLAO</name>
<keyword evidence="4 10" id="KW-0547">Nucleotide-binding</keyword>
<dbReference type="EC" id="3.6.1.66" evidence="10"/>
<keyword evidence="7 10" id="KW-0546">Nucleotide metabolism</keyword>
<evidence type="ECO:0000256" key="8">
    <source>
        <dbReference type="ARBA" id="ARBA00051875"/>
    </source>
</evidence>
<dbReference type="GO" id="GO:0035870">
    <property type="term" value="F:dITP diphosphatase activity"/>
    <property type="evidence" value="ECO:0007669"/>
    <property type="project" value="UniProtKB-UniRule"/>
</dbReference>
<evidence type="ECO:0000313" key="12">
    <source>
        <dbReference type="EMBL" id="CAG5084323.1"/>
    </source>
</evidence>
<evidence type="ECO:0000256" key="1">
    <source>
        <dbReference type="ARBA" id="ARBA00008023"/>
    </source>
</evidence>
<comment type="catalytic activity">
    <reaction evidence="9 10">
        <text>XTP + H2O = XMP + diphosphate + H(+)</text>
        <dbReference type="Rhea" id="RHEA:28610"/>
        <dbReference type="ChEBI" id="CHEBI:15377"/>
        <dbReference type="ChEBI" id="CHEBI:15378"/>
        <dbReference type="ChEBI" id="CHEBI:33019"/>
        <dbReference type="ChEBI" id="CHEBI:57464"/>
        <dbReference type="ChEBI" id="CHEBI:61314"/>
        <dbReference type="EC" id="3.6.1.66"/>
    </reaction>
</comment>
<feature type="binding site" evidence="10">
    <location>
        <position position="69"/>
    </location>
    <ligand>
        <name>substrate</name>
    </ligand>
</feature>
<protein>
    <recommendedName>
        <fullName evidence="10">dITP/XTP pyrophosphatase</fullName>
        <ecNumber evidence="10">3.6.1.66</ecNumber>
    </recommendedName>
    <alternativeName>
        <fullName evidence="10">Non-canonical purine NTP pyrophosphatase</fullName>
    </alternativeName>
    <alternativeName>
        <fullName evidence="10">Non-standard purine NTP pyrophosphatase</fullName>
    </alternativeName>
    <alternativeName>
        <fullName evidence="10">Nucleoside-triphosphate diphosphatase</fullName>
    </alternativeName>
    <alternativeName>
        <fullName evidence="10">Nucleoside-triphosphate pyrophosphatase</fullName>
        <shortName evidence="10">NTPase</shortName>
    </alternativeName>
</protein>
<dbReference type="GO" id="GO:0036220">
    <property type="term" value="F:ITP diphosphatase activity"/>
    <property type="evidence" value="ECO:0007669"/>
    <property type="project" value="UniProtKB-UniRule"/>
</dbReference>